<dbReference type="Proteomes" id="UP000292118">
    <property type="component" value="Chromosome"/>
</dbReference>
<dbReference type="KEGG" id="xya:ET471_17535"/>
<comment type="similarity">
    <text evidence="1 6">Belongs to the heat shock protein 70 family.</text>
</comment>
<dbReference type="InterPro" id="IPR043129">
    <property type="entry name" value="ATPase_NBD"/>
</dbReference>
<evidence type="ECO:0000256" key="6">
    <source>
        <dbReference type="RuleBase" id="RU003322"/>
    </source>
</evidence>
<keyword evidence="3 6" id="KW-0067">ATP-binding</keyword>
<dbReference type="EMBL" id="CP035493">
    <property type="protein sequence ID" value="QAY71612.1"/>
    <property type="molecule type" value="Genomic_DNA"/>
</dbReference>
<dbReference type="GO" id="GO:0005524">
    <property type="term" value="F:ATP binding"/>
    <property type="evidence" value="ECO:0007669"/>
    <property type="project" value="UniProtKB-KW"/>
</dbReference>
<dbReference type="GO" id="GO:0140662">
    <property type="term" value="F:ATP-dependent protein folding chaperone"/>
    <property type="evidence" value="ECO:0007669"/>
    <property type="project" value="InterPro"/>
</dbReference>
<dbReference type="RefSeq" id="WP_129190469.1">
    <property type="nucleotide sequence ID" value="NZ_CP035493.1"/>
</dbReference>
<dbReference type="InterPro" id="IPR018181">
    <property type="entry name" value="Heat_shock_70_CS"/>
</dbReference>
<keyword evidence="4" id="KW-0346">Stress response</keyword>
<organism evidence="7 8">
    <name type="scientific">Xylanimonas protaetiae</name>
    <dbReference type="NCBI Taxonomy" id="2509457"/>
    <lineage>
        <taxon>Bacteria</taxon>
        <taxon>Bacillati</taxon>
        <taxon>Actinomycetota</taxon>
        <taxon>Actinomycetes</taxon>
        <taxon>Micrococcales</taxon>
        <taxon>Promicromonosporaceae</taxon>
        <taxon>Xylanimonas</taxon>
    </lineage>
</organism>
<name>A0A4P6F776_9MICO</name>
<dbReference type="OrthoDB" id="9766019at2"/>
<keyword evidence="8" id="KW-1185">Reference proteome</keyword>
<evidence type="ECO:0000313" key="8">
    <source>
        <dbReference type="Proteomes" id="UP000292118"/>
    </source>
</evidence>
<evidence type="ECO:0000256" key="2">
    <source>
        <dbReference type="ARBA" id="ARBA00022741"/>
    </source>
</evidence>
<gene>
    <name evidence="7" type="ORF">ET471_17535</name>
</gene>
<dbReference type="PROSITE" id="PS01036">
    <property type="entry name" value="HSP70_3"/>
    <property type="match status" value="1"/>
</dbReference>
<evidence type="ECO:0000256" key="4">
    <source>
        <dbReference type="ARBA" id="ARBA00023016"/>
    </source>
</evidence>
<evidence type="ECO:0000313" key="7">
    <source>
        <dbReference type="EMBL" id="QAY71612.1"/>
    </source>
</evidence>
<evidence type="ECO:0000256" key="5">
    <source>
        <dbReference type="ARBA" id="ARBA00023186"/>
    </source>
</evidence>
<dbReference type="SUPFAM" id="SSF48452">
    <property type="entry name" value="TPR-like"/>
    <property type="match status" value="1"/>
</dbReference>
<evidence type="ECO:0000256" key="3">
    <source>
        <dbReference type="ARBA" id="ARBA00022840"/>
    </source>
</evidence>
<dbReference type="InterPro" id="IPR011990">
    <property type="entry name" value="TPR-like_helical_dom_sf"/>
</dbReference>
<protein>
    <submittedName>
        <fullName evidence="7">Tetratricopeptide repeat protein</fullName>
    </submittedName>
</protein>
<reference evidence="7 8" key="1">
    <citation type="submission" date="2019-01" db="EMBL/GenBank/DDBJ databases">
        <title>Genome sequencing of strain FW10M-9.</title>
        <authorList>
            <person name="Heo J."/>
            <person name="Kim S.-J."/>
            <person name="Kim J.-S."/>
            <person name="Hong S.-B."/>
            <person name="Kwon S.-W."/>
        </authorList>
    </citation>
    <scope>NUCLEOTIDE SEQUENCE [LARGE SCALE GENOMIC DNA]</scope>
    <source>
        <strain evidence="7 8">FW10M-9</strain>
    </source>
</reference>
<dbReference type="PRINTS" id="PR00301">
    <property type="entry name" value="HEATSHOCK70"/>
</dbReference>
<dbReference type="InterPro" id="IPR013126">
    <property type="entry name" value="Hsp_70_fam"/>
</dbReference>
<dbReference type="Gene3D" id="3.30.420.40">
    <property type="match status" value="2"/>
</dbReference>
<sequence>MINWTGLFGPTLEKPRKRVVALGIDLGTTYTTVTRTEWSGVPGDTPTLDVVPIRQWTTAGLDSVPIVPSVVAVTNSGSVVVGLEATESALNGELSPIPGKNYFAATKNEIGLRRQYPRAPHGLQSPVDIAAHILKFVLAGVRESFPDDVWDRVVVTVPASFQLGQRADTVEAATRAGLSVLPNDLLDEPVAALLTRMATAPTTQGTHRVAVVDFGGGTCDVALLEHTQRAHGGVDLEFRGTSRYCRLGGSDLDRAIAVEHLLPRLAKANGVNASDWDYAGKAAVLIPSLAPVAEDLKIKLSGAMRRRVRLGQPYSDLVVHGSSDFAVTLRGATYHLDHSQISLSTAEFDRILGPYLDAERLKPRFGEYFEQGSVFAPLLEVLERTGWSSESLDELLLAGGSSALPPVADALANQLGVSVSYVIAPERQERQTEVGIGAGLQALALAISGAPLARAMSGEHLQMLAADGKWHDLIPANQPLPFPEGPVDYLSGSVSGSITSADEGLKVQLRKGPLTVFTEEVPLPAGTSIGDVFTVRTTMDTNQLVTLEIEFSNRHRHTFQIERPGTYVSNPNVIREKILELEAVVSDPDIEPDDLWKARYDLSELYTRVGHHDKAVASAEYVTKKAASASQIFDAGYVKAAALTARGQFDDAVATYEAAIDDGAIGLRFTLAYMLEERGRYTEALNQIERYLPVNPGGAAHALRGLILKGLGRDDDAESAFRVARTNLGDPATATSFERFWLTVVAKQLGDTALLTKLKASRLTAQDVDDTRGALPVLSLGVK</sequence>
<dbReference type="SUPFAM" id="SSF53067">
    <property type="entry name" value="Actin-like ATPase domain"/>
    <property type="match status" value="2"/>
</dbReference>
<dbReference type="Pfam" id="PF00012">
    <property type="entry name" value="HSP70"/>
    <property type="match status" value="1"/>
</dbReference>
<keyword evidence="5" id="KW-0143">Chaperone</keyword>
<dbReference type="Gene3D" id="1.25.40.10">
    <property type="entry name" value="Tetratricopeptide repeat domain"/>
    <property type="match status" value="1"/>
</dbReference>
<keyword evidence="2 6" id="KW-0547">Nucleotide-binding</keyword>
<accession>A0A4P6F776</accession>
<dbReference type="PANTHER" id="PTHR19375">
    <property type="entry name" value="HEAT SHOCK PROTEIN 70KDA"/>
    <property type="match status" value="1"/>
</dbReference>
<evidence type="ECO:0000256" key="1">
    <source>
        <dbReference type="ARBA" id="ARBA00007381"/>
    </source>
</evidence>
<dbReference type="Gene3D" id="3.90.640.10">
    <property type="entry name" value="Actin, Chain A, domain 4"/>
    <property type="match status" value="1"/>
</dbReference>
<proteinExistence type="inferred from homology"/>
<dbReference type="AlphaFoldDB" id="A0A4P6F776"/>